<keyword evidence="2" id="KW-1185">Reference proteome</keyword>
<protein>
    <submittedName>
        <fullName evidence="1">Uncharacterized protein</fullName>
    </submittedName>
</protein>
<name>A0A1M6EFD0_9BACT</name>
<evidence type="ECO:0000313" key="1">
    <source>
        <dbReference type="EMBL" id="SHI84237.1"/>
    </source>
</evidence>
<dbReference type="Proteomes" id="UP000184510">
    <property type="component" value="Unassembled WGS sequence"/>
</dbReference>
<gene>
    <name evidence="1" type="ORF">SAMN02745181_1018</name>
</gene>
<sequence>MRFLATRLLCLIAAFTLVEGPTVTYQIWAWANMLNERIPERGVADAVDSTFSGEEPCEHCKSIAKHEAEKKRKEAPVPELTPLAKAVSATSRPAKLTPPSATRLPFLRIDLLLLNQFQPELPFPPPDFV</sequence>
<reference evidence="1 2" key="1">
    <citation type="submission" date="2016-11" db="EMBL/GenBank/DDBJ databases">
        <authorList>
            <person name="Jaros S."/>
            <person name="Januszkiewicz K."/>
            <person name="Wedrychowicz H."/>
        </authorList>
    </citation>
    <scope>NUCLEOTIDE SEQUENCE [LARGE SCALE GENOMIC DNA]</scope>
    <source>
        <strain evidence="1 2">DSM 18772</strain>
    </source>
</reference>
<proteinExistence type="predicted"/>
<evidence type="ECO:0000313" key="2">
    <source>
        <dbReference type="Proteomes" id="UP000184510"/>
    </source>
</evidence>
<dbReference type="STRING" id="1123071.SAMN02745181_1018"/>
<dbReference type="InParanoid" id="A0A1M6EFD0"/>
<dbReference type="AlphaFoldDB" id="A0A1M6EFD0"/>
<organism evidence="1 2">
    <name type="scientific">Rubritalea squalenifaciens DSM 18772</name>
    <dbReference type="NCBI Taxonomy" id="1123071"/>
    <lineage>
        <taxon>Bacteria</taxon>
        <taxon>Pseudomonadati</taxon>
        <taxon>Verrucomicrobiota</taxon>
        <taxon>Verrucomicrobiia</taxon>
        <taxon>Verrucomicrobiales</taxon>
        <taxon>Rubritaleaceae</taxon>
        <taxon>Rubritalea</taxon>
    </lineage>
</organism>
<accession>A0A1M6EFD0</accession>
<dbReference type="EMBL" id="FQYR01000002">
    <property type="protein sequence ID" value="SHI84237.1"/>
    <property type="molecule type" value="Genomic_DNA"/>
</dbReference>